<accession>A0A109BCS7</accession>
<evidence type="ECO:0000256" key="1">
    <source>
        <dbReference type="ARBA" id="ARBA00004571"/>
    </source>
</evidence>
<dbReference type="Proteomes" id="UP000059074">
    <property type="component" value="Unassembled WGS sequence"/>
</dbReference>
<keyword evidence="11 12" id="KW-0998">Cell outer membrane</keyword>
<organism evidence="16 17">
    <name type="scientific">Hyphomicrobium sulfonivorans</name>
    <dbReference type="NCBI Taxonomy" id="121290"/>
    <lineage>
        <taxon>Bacteria</taxon>
        <taxon>Pseudomonadati</taxon>
        <taxon>Pseudomonadota</taxon>
        <taxon>Alphaproteobacteria</taxon>
        <taxon>Hyphomicrobiales</taxon>
        <taxon>Hyphomicrobiaceae</taxon>
        <taxon>Hyphomicrobium</taxon>
    </lineage>
</organism>
<keyword evidence="7" id="KW-0408">Iron</keyword>
<evidence type="ECO:0000256" key="4">
    <source>
        <dbReference type="ARBA" id="ARBA00022452"/>
    </source>
</evidence>
<evidence type="ECO:0000313" key="16">
    <source>
        <dbReference type="EMBL" id="KWT65807.1"/>
    </source>
</evidence>
<comment type="similarity">
    <text evidence="2 12 13">Belongs to the TonB-dependent receptor family.</text>
</comment>
<evidence type="ECO:0000256" key="8">
    <source>
        <dbReference type="ARBA" id="ARBA00023077"/>
    </source>
</evidence>
<feature type="signal peptide" evidence="14">
    <location>
        <begin position="1"/>
        <end position="37"/>
    </location>
</feature>
<evidence type="ECO:0000256" key="7">
    <source>
        <dbReference type="ARBA" id="ARBA00023004"/>
    </source>
</evidence>
<evidence type="ECO:0000256" key="11">
    <source>
        <dbReference type="ARBA" id="ARBA00023237"/>
    </source>
</evidence>
<evidence type="ECO:0000313" key="17">
    <source>
        <dbReference type="Proteomes" id="UP000059074"/>
    </source>
</evidence>
<evidence type="ECO:0000256" key="13">
    <source>
        <dbReference type="RuleBase" id="RU003357"/>
    </source>
</evidence>
<keyword evidence="5" id="KW-0406">Ion transport</keyword>
<dbReference type="OrthoDB" id="9760333at2"/>
<dbReference type="GO" id="GO:0015344">
    <property type="term" value="F:siderophore uptake transmembrane transporter activity"/>
    <property type="evidence" value="ECO:0007669"/>
    <property type="project" value="TreeGrafter"/>
</dbReference>
<dbReference type="Gene3D" id="2.40.170.20">
    <property type="entry name" value="TonB-dependent receptor, beta-barrel domain"/>
    <property type="match status" value="1"/>
</dbReference>
<evidence type="ECO:0000256" key="9">
    <source>
        <dbReference type="ARBA" id="ARBA00023136"/>
    </source>
</evidence>
<keyword evidence="9 12" id="KW-0472">Membrane</keyword>
<dbReference type="Pfam" id="PF07715">
    <property type="entry name" value="Plug"/>
    <property type="match status" value="1"/>
</dbReference>
<dbReference type="PANTHER" id="PTHR30069:SF41">
    <property type="entry name" value="HEME_HEMOPEXIN UTILIZATION PROTEIN C"/>
    <property type="match status" value="1"/>
</dbReference>
<comment type="caution">
    <text evidence="16">The sequence shown here is derived from an EMBL/GenBank/DDBJ whole genome shotgun (WGS) entry which is preliminary data.</text>
</comment>
<dbReference type="InterPro" id="IPR037066">
    <property type="entry name" value="Plug_dom_sf"/>
</dbReference>
<dbReference type="InterPro" id="IPR036942">
    <property type="entry name" value="Beta-barrel_TonB_sf"/>
</dbReference>
<dbReference type="CDD" id="cd01347">
    <property type="entry name" value="ligand_gated_channel"/>
    <property type="match status" value="1"/>
</dbReference>
<keyword evidence="4 12" id="KW-1134">Transmembrane beta strand</keyword>
<feature type="chain" id="PRO_5007132553" description="Secretin/TonB short N-terminal domain-containing protein" evidence="14">
    <location>
        <begin position="38"/>
        <end position="782"/>
    </location>
</feature>
<comment type="subcellular location">
    <subcellularLocation>
        <location evidence="1 12">Cell outer membrane</location>
        <topology evidence="1 12">Multi-pass membrane protein</topology>
    </subcellularLocation>
</comment>
<keyword evidence="5" id="KW-0410">Iron transport</keyword>
<evidence type="ECO:0000256" key="14">
    <source>
        <dbReference type="SAM" id="SignalP"/>
    </source>
</evidence>
<protein>
    <recommendedName>
        <fullName evidence="15">Secretin/TonB short N-terminal domain-containing protein</fullName>
    </recommendedName>
</protein>
<dbReference type="NCBIfam" id="TIGR01785">
    <property type="entry name" value="TonB-hemin"/>
    <property type="match status" value="1"/>
</dbReference>
<dbReference type="RefSeq" id="WP_083509765.1">
    <property type="nucleotide sequence ID" value="NZ_LMTR01000075.1"/>
</dbReference>
<evidence type="ECO:0000256" key="10">
    <source>
        <dbReference type="ARBA" id="ARBA00023170"/>
    </source>
</evidence>
<name>A0A109BCS7_HYPSL</name>
<evidence type="ECO:0000256" key="2">
    <source>
        <dbReference type="ARBA" id="ARBA00009810"/>
    </source>
</evidence>
<dbReference type="InterPro" id="IPR000531">
    <property type="entry name" value="Beta-barrel_TonB"/>
</dbReference>
<keyword evidence="17" id="KW-1185">Reference proteome</keyword>
<proteinExistence type="inferred from homology"/>
<keyword evidence="8 13" id="KW-0798">TonB box</keyword>
<keyword evidence="14" id="KW-0732">Signal</keyword>
<dbReference type="InterPro" id="IPR012910">
    <property type="entry name" value="Plug_dom"/>
</dbReference>
<evidence type="ECO:0000256" key="3">
    <source>
        <dbReference type="ARBA" id="ARBA00022448"/>
    </source>
</evidence>
<evidence type="ECO:0000256" key="12">
    <source>
        <dbReference type="PROSITE-ProRule" id="PRU01360"/>
    </source>
</evidence>
<dbReference type="SUPFAM" id="SSF56935">
    <property type="entry name" value="Porins"/>
    <property type="match status" value="1"/>
</dbReference>
<dbReference type="PATRIC" id="fig|121290.4.peg.1968"/>
<dbReference type="PROSITE" id="PS52016">
    <property type="entry name" value="TONB_DEPENDENT_REC_3"/>
    <property type="match status" value="1"/>
</dbReference>
<dbReference type="STRING" id="121290.APY04_2654"/>
<dbReference type="GO" id="GO:0009279">
    <property type="term" value="C:cell outer membrane"/>
    <property type="evidence" value="ECO:0007669"/>
    <property type="project" value="UniProtKB-SubCell"/>
</dbReference>
<dbReference type="PANTHER" id="PTHR30069">
    <property type="entry name" value="TONB-DEPENDENT OUTER MEMBRANE RECEPTOR"/>
    <property type="match status" value="1"/>
</dbReference>
<reference evidence="16 17" key="1">
    <citation type="submission" date="2015-10" db="EMBL/GenBank/DDBJ databases">
        <title>Transcriptomic analysis of a linuron degrading triple-species bacterial consortium.</title>
        <authorList>
            <person name="Albers P."/>
        </authorList>
    </citation>
    <scope>NUCLEOTIDE SEQUENCE [LARGE SCALE GENOMIC DNA]</scope>
    <source>
        <strain evidence="16 17">WDL6</strain>
    </source>
</reference>
<dbReference type="Gene3D" id="2.170.130.10">
    <property type="entry name" value="TonB-dependent receptor, plug domain"/>
    <property type="match status" value="1"/>
</dbReference>
<dbReference type="Pfam" id="PF00593">
    <property type="entry name" value="TonB_dep_Rec_b-barrel"/>
    <property type="match status" value="1"/>
</dbReference>
<keyword evidence="10" id="KW-0675">Receptor</keyword>
<dbReference type="Gene3D" id="3.55.50.30">
    <property type="match status" value="1"/>
</dbReference>
<dbReference type="GO" id="GO:0015232">
    <property type="term" value="F:heme transmembrane transporter activity"/>
    <property type="evidence" value="ECO:0007669"/>
    <property type="project" value="InterPro"/>
</dbReference>
<evidence type="ECO:0000256" key="5">
    <source>
        <dbReference type="ARBA" id="ARBA00022496"/>
    </source>
</evidence>
<dbReference type="AlphaFoldDB" id="A0A109BCS7"/>
<keyword evidence="3 12" id="KW-0813">Transport</keyword>
<evidence type="ECO:0000259" key="15">
    <source>
        <dbReference type="SMART" id="SM00965"/>
    </source>
</evidence>
<dbReference type="InterPro" id="IPR011662">
    <property type="entry name" value="Secretin/TonB_short_N"/>
</dbReference>
<gene>
    <name evidence="16" type="ORF">APY04_2654</name>
</gene>
<keyword evidence="6 12" id="KW-0812">Transmembrane</keyword>
<evidence type="ECO:0000256" key="6">
    <source>
        <dbReference type="ARBA" id="ARBA00022692"/>
    </source>
</evidence>
<feature type="domain" description="Secretin/TonB short N-terminal" evidence="15">
    <location>
        <begin position="66"/>
        <end position="116"/>
    </location>
</feature>
<dbReference type="GO" id="GO:0044718">
    <property type="term" value="P:siderophore transmembrane transport"/>
    <property type="evidence" value="ECO:0007669"/>
    <property type="project" value="TreeGrafter"/>
</dbReference>
<dbReference type="SMART" id="SM00965">
    <property type="entry name" value="STN"/>
    <property type="match status" value="1"/>
</dbReference>
<dbReference type="InterPro" id="IPR039426">
    <property type="entry name" value="TonB-dep_rcpt-like"/>
</dbReference>
<sequence length="782" mass="82446">MSMRIAERSALMNVLRAALLGCCAATAVVATASGAQAQTASNSVSYNIPAGSLGSALTKWAQASGLKLLASGGVLQGRSTGGLSGAYEPYQALGMLLAGSGLTYSSSGATVTIADPNAGGNQAGASVDSAIALDTIDVSGGQSNSWEGNPDQVYATPAGVSVVTGQDIAEKFGGNVDNALRSTPGASTRMAESSAGIAVNIRGFEGFNRVNMMIDGVRQNFRVFGHGMNGGNAFVDPSLLAGVDIARGSVIGVSGVGALAGSANFRTLDVDDILMPGRDWGLLETIRVGTNGYNASVVSAGAIRRENTSASIAVSHRGSNDYRDGDGKVATGTAEDLTSGVAKLNFGENQPHRLSLGAVWYDNDTTLTGASFPIENQTYTAKYRFVPNSDLVDLRVNAYYNVTEATFTSNINGQNAPVQNKGLGVDVTNTSRVALSDTASVTFDYGAAYYRDEVDNGGSVLLSVAPGQQDVAGAFASARLNWKMLEVIGGLKYDYYAITGTSEAFLFPAAPGVEIENSASAWSPKLTVAVTPLDWLQLYGTYEHSFRPPSVSETMFPGAHGTRNGAHANPNLRGERSKGWEAGVNIRKDGLLLADDSFRFKANYFQSDIRDYVAFDITDFNTFRIQFTNLPGVTPISGVELQGSYDVGVAYANVSYTTTDILLPQGIYTGSGAGDLGLLPEDYLTVDLGVRLFDKKLTLGGQMRWIGESLRTNILSFPIRPPLTVDAYKLFDVYANYQANENVNLFVNAENVTDVMYHPALKSHTGDAGPGRRVVGGISLRF</sequence>
<dbReference type="EMBL" id="LMTR01000075">
    <property type="protein sequence ID" value="KWT65807.1"/>
    <property type="molecule type" value="Genomic_DNA"/>
</dbReference>
<dbReference type="InterPro" id="IPR011276">
    <property type="entry name" value="TonB_haem/Hb_rcpt"/>
</dbReference>